<keyword evidence="2" id="KW-0645">Protease</keyword>
<reference evidence="7 8" key="1">
    <citation type="submission" date="2021-01" db="EMBL/GenBank/DDBJ databases">
        <title>Cercospora kikuchii MAFF 305040 whole genome shotgun sequence.</title>
        <authorList>
            <person name="Kashiwa T."/>
            <person name="Suzuki T."/>
        </authorList>
    </citation>
    <scope>NUCLEOTIDE SEQUENCE [LARGE SCALE GENOMIC DNA]</scope>
    <source>
        <strain evidence="7 8">MAFF 305040</strain>
    </source>
</reference>
<feature type="signal peptide" evidence="6">
    <location>
        <begin position="1"/>
        <end position="18"/>
    </location>
</feature>
<dbReference type="EMBL" id="BOLY01000009">
    <property type="protein sequence ID" value="GIZ49941.1"/>
    <property type="molecule type" value="Genomic_DNA"/>
</dbReference>
<name>A0A9P3FN05_9PEZI</name>
<feature type="chain" id="PRO_5040150297" description="Serine peptidase" evidence="6">
    <location>
        <begin position="19"/>
        <end position="529"/>
    </location>
</feature>
<evidence type="ECO:0000256" key="1">
    <source>
        <dbReference type="ARBA" id="ARBA00011079"/>
    </source>
</evidence>
<accession>A0A9P3FN05</accession>
<evidence type="ECO:0000313" key="7">
    <source>
        <dbReference type="EMBL" id="GIZ49941.1"/>
    </source>
</evidence>
<dbReference type="AlphaFoldDB" id="A0A9P3FN05"/>
<evidence type="ECO:0000256" key="2">
    <source>
        <dbReference type="ARBA" id="ARBA00022670"/>
    </source>
</evidence>
<proteinExistence type="inferred from homology"/>
<comment type="caution">
    <text evidence="7">The sequence shown here is derived from an EMBL/GenBank/DDBJ whole genome shotgun (WGS) entry which is preliminary data.</text>
</comment>
<dbReference type="GeneID" id="68298532"/>
<protein>
    <recommendedName>
        <fullName evidence="9">Serine peptidase</fullName>
    </recommendedName>
</protein>
<dbReference type="OrthoDB" id="1735038at2759"/>
<organism evidence="7 8">
    <name type="scientific">Cercospora kikuchii</name>
    <dbReference type="NCBI Taxonomy" id="84275"/>
    <lineage>
        <taxon>Eukaryota</taxon>
        <taxon>Fungi</taxon>
        <taxon>Dikarya</taxon>
        <taxon>Ascomycota</taxon>
        <taxon>Pezizomycotina</taxon>
        <taxon>Dothideomycetes</taxon>
        <taxon>Dothideomycetidae</taxon>
        <taxon>Mycosphaerellales</taxon>
        <taxon>Mycosphaerellaceae</taxon>
        <taxon>Cercospora</taxon>
    </lineage>
</organism>
<evidence type="ECO:0000256" key="4">
    <source>
        <dbReference type="ARBA" id="ARBA00022801"/>
    </source>
</evidence>
<dbReference type="Proteomes" id="UP000825890">
    <property type="component" value="Unassembled WGS sequence"/>
</dbReference>
<evidence type="ECO:0000256" key="6">
    <source>
        <dbReference type="SAM" id="SignalP"/>
    </source>
</evidence>
<sequence>MRAFWMLVTSLMTVGGQGRHPDLPGGEVPLKPWYYNSTFKQLIDHKNPHVGTFDQVYFYDTTYWQGPESPVVFFTPGELNATKYARYLTSNYTTGHLAERIGAATIVLEHRYWGNSTPFTTFSTANLTYLTLENSIKDVTRFAREVRLPFAPQGGSNAQDVPWVMMGANYSGALTAAIARVDPGTFWAYAASSAPVQAVSDFWSYYVPIQRGMPQNCSKDVSLVIDHMDGVLMHGSAEEQRSLKSHFGMQDVEHNDDFMAALALGPWSWQDVQFYNDTGFWRWCDYIENAVNATIKNITLPGVEGVGLEKALDRYAAWWKDVKLPDFCSTLEYPEFIGTNNTRCYDTYNASSPLYTDTSPANKANRQWMWMTCNEPFGYWPNGSPLGRPTLVSRLLTTEYFTRQCGLMFPPGPNGETYGLAAGRTEAQVNTYTGGWTNINTSRLIFVNGEFDPWREASVSADAEFRPGGPLQSTPQVPVETVPGGFHGSDMRVRNGVVNERVKEVQERIVKRLEDWVNEWPKKTKYYHS</sequence>
<dbReference type="Gene3D" id="3.40.50.1820">
    <property type="entry name" value="alpha/beta hydrolase"/>
    <property type="match status" value="2"/>
</dbReference>
<evidence type="ECO:0008006" key="9">
    <source>
        <dbReference type="Google" id="ProtNLM"/>
    </source>
</evidence>
<dbReference type="SUPFAM" id="SSF53474">
    <property type="entry name" value="alpha/beta-Hydrolases"/>
    <property type="match status" value="1"/>
</dbReference>
<dbReference type="InterPro" id="IPR008758">
    <property type="entry name" value="Peptidase_S28"/>
</dbReference>
<keyword evidence="8" id="KW-1185">Reference proteome</keyword>
<gene>
    <name evidence="7" type="ORF">CKM354_001295700</name>
</gene>
<keyword evidence="5" id="KW-0325">Glycoprotein</keyword>
<dbReference type="PANTHER" id="PTHR11010:SF23">
    <property type="entry name" value="SERINE PEPTIDASE"/>
    <property type="match status" value="1"/>
</dbReference>
<dbReference type="GO" id="GO:0070008">
    <property type="term" value="F:serine-type exopeptidase activity"/>
    <property type="evidence" value="ECO:0007669"/>
    <property type="project" value="InterPro"/>
</dbReference>
<dbReference type="GO" id="GO:0006508">
    <property type="term" value="P:proteolysis"/>
    <property type="evidence" value="ECO:0007669"/>
    <property type="project" value="UniProtKB-KW"/>
</dbReference>
<dbReference type="InterPro" id="IPR029058">
    <property type="entry name" value="AB_hydrolase_fold"/>
</dbReference>
<dbReference type="RefSeq" id="XP_044664428.1">
    <property type="nucleotide sequence ID" value="XM_044808493.1"/>
</dbReference>
<dbReference type="PANTHER" id="PTHR11010">
    <property type="entry name" value="PROTEASE S28 PRO-X CARBOXYPEPTIDASE-RELATED"/>
    <property type="match status" value="1"/>
</dbReference>
<evidence type="ECO:0000256" key="5">
    <source>
        <dbReference type="ARBA" id="ARBA00023180"/>
    </source>
</evidence>
<dbReference type="GO" id="GO:0008239">
    <property type="term" value="F:dipeptidyl-peptidase activity"/>
    <property type="evidence" value="ECO:0007669"/>
    <property type="project" value="TreeGrafter"/>
</dbReference>
<dbReference type="Pfam" id="PF05577">
    <property type="entry name" value="Peptidase_S28"/>
    <property type="match status" value="2"/>
</dbReference>
<keyword evidence="3 6" id="KW-0732">Signal</keyword>
<comment type="similarity">
    <text evidence="1">Belongs to the peptidase S28 family.</text>
</comment>
<evidence type="ECO:0000313" key="8">
    <source>
        <dbReference type="Proteomes" id="UP000825890"/>
    </source>
</evidence>
<evidence type="ECO:0000256" key="3">
    <source>
        <dbReference type="ARBA" id="ARBA00022729"/>
    </source>
</evidence>
<keyword evidence="4" id="KW-0378">Hydrolase</keyword>